<dbReference type="InParanoid" id="G4YJ16"/>
<dbReference type="Proteomes" id="UP000002640">
    <property type="component" value="Unassembled WGS sequence"/>
</dbReference>
<reference evidence="2 3" key="1">
    <citation type="journal article" date="2006" name="Science">
        <title>Phytophthora genome sequences uncover evolutionary origins and mechanisms of pathogenesis.</title>
        <authorList>
            <person name="Tyler B.M."/>
            <person name="Tripathy S."/>
            <person name="Zhang X."/>
            <person name="Dehal P."/>
            <person name="Jiang R.H."/>
            <person name="Aerts A."/>
            <person name="Arredondo F.D."/>
            <person name="Baxter L."/>
            <person name="Bensasson D."/>
            <person name="Beynon J.L."/>
            <person name="Chapman J."/>
            <person name="Damasceno C.M."/>
            <person name="Dorrance A.E."/>
            <person name="Dou D."/>
            <person name="Dickerman A.W."/>
            <person name="Dubchak I.L."/>
            <person name="Garbelotto M."/>
            <person name="Gijzen M."/>
            <person name="Gordon S.G."/>
            <person name="Govers F."/>
            <person name="Grunwald N.J."/>
            <person name="Huang W."/>
            <person name="Ivors K.L."/>
            <person name="Jones R.W."/>
            <person name="Kamoun S."/>
            <person name="Krampis K."/>
            <person name="Lamour K.H."/>
            <person name="Lee M.K."/>
            <person name="McDonald W.H."/>
            <person name="Medina M."/>
            <person name="Meijer H.J."/>
            <person name="Nordberg E.K."/>
            <person name="Maclean D.J."/>
            <person name="Ospina-Giraldo M.D."/>
            <person name="Morris P.F."/>
            <person name="Phuntumart V."/>
            <person name="Putnam N.H."/>
            <person name="Rash S."/>
            <person name="Rose J.K."/>
            <person name="Sakihama Y."/>
            <person name="Salamov A.A."/>
            <person name="Savidor A."/>
            <person name="Scheuring C.F."/>
            <person name="Smith B.M."/>
            <person name="Sobral B.W."/>
            <person name="Terry A."/>
            <person name="Torto-Alalibo T.A."/>
            <person name="Win J."/>
            <person name="Xu Z."/>
            <person name="Zhang H."/>
            <person name="Grigoriev I.V."/>
            <person name="Rokhsar D.S."/>
            <person name="Boore J.L."/>
        </authorList>
    </citation>
    <scope>NUCLEOTIDE SEQUENCE [LARGE SCALE GENOMIC DNA]</scope>
    <source>
        <strain evidence="2 3">P6497</strain>
    </source>
</reference>
<evidence type="ECO:0000256" key="1">
    <source>
        <dbReference type="SAM" id="MobiDB-lite"/>
    </source>
</evidence>
<proteinExistence type="predicted"/>
<dbReference type="RefSeq" id="XP_009516431.1">
    <property type="nucleotide sequence ID" value="XM_009518136.1"/>
</dbReference>
<dbReference type="Gene3D" id="3.40.50.300">
    <property type="entry name" value="P-loop containing nucleotide triphosphate hydrolases"/>
    <property type="match status" value="1"/>
</dbReference>
<sequence>MEQRKYFRFTEGAERPDPPGTTDTVKHPDGADVVDFLDAVFATKNLSDSILRGLRPSTLKVYANEKAEVPLRRSDKLAASGKSEDDPIIVQLPRVWYELRDADAGASFANTVASSVRLTENDSVETLLKAVYGANGGTLAHTAPNQLVAYESLTCFAKNQPLDMASAIGSCGRLENAPVVVIVPKRGKRQSEGGNIEEAAKRQKMGVNKKNLAFVKPYQSTAARLKDTDEVTQVVEAVATVQQSPEEQIPFIVLESSSGMGKTQMAFNLMARDDIDVFYIVCDVVDVNVQYVYTAFRTRSIVFGQCVSKDTEDKKKMKSGDVSEIEATGELQTYALICALLTGSETMAETATRGEVEETLIAWKKRAPGKQCAIFLDEFPREEPSRIIQFRFMRNVFRSFRLPVILSSTNGTARNLINYGQQSRGRDDKTLWCVVLTKFPRFQDPFLDLLRPDLRLIIEHSRPLFARKA</sequence>
<dbReference type="GeneID" id="20641102"/>
<accession>G4YJ16</accession>
<evidence type="ECO:0000313" key="3">
    <source>
        <dbReference type="Proteomes" id="UP000002640"/>
    </source>
</evidence>
<dbReference type="EMBL" id="JH159151">
    <property type="protein sequence ID" value="EGZ29156.1"/>
    <property type="molecule type" value="Genomic_DNA"/>
</dbReference>
<evidence type="ECO:0000313" key="2">
    <source>
        <dbReference type="EMBL" id="EGZ29156.1"/>
    </source>
</evidence>
<keyword evidence="3" id="KW-1185">Reference proteome</keyword>
<dbReference type="AlphaFoldDB" id="G4YJ16"/>
<gene>
    <name evidence="2" type="ORF">PHYSODRAFT_294437</name>
</gene>
<protein>
    <submittedName>
        <fullName evidence="2">Uncharacterized protein</fullName>
    </submittedName>
</protein>
<name>G4YJ16_PHYSP</name>
<dbReference type="InterPro" id="IPR027417">
    <property type="entry name" value="P-loop_NTPase"/>
</dbReference>
<feature type="region of interest" description="Disordered" evidence="1">
    <location>
        <begin position="1"/>
        <end position="27"/>
    </location>
</feature>
<organism evidence="2 3">
    <name type="scientific">Phytophthora sojae (strain P6497)</name>
    <name type="common">Soybean stem and root rot agent</name>
    <name type="synonym">Phytophthora megasperma f. sp. glycines</name>
    <dbReference type="NCBI Taxonomy" id="1094619"/>
    <lineage>
        <taxon>Eukaryota</taxon>
        <taxon>Sar</taxon>
        <taxon>Stramenopiles</taxon>
        <taxon>Oomycota</taxon>
        <taxon>Peronosporomycetes</taxon>
        <taxon>Peronosporales</taxon>
        <taxon>Peronosporaceae</taxon>
        <taxon>Phytophthora</taxon>
    </lineage>
</organism>
<dbReference type="KEGG" id="psoj:PHYSODRAFT_294437"/>